<dbReference type="AlphaFoldDB" id="A0AAD3NM83"/>
<protein>
    <submittedName>
        <fullName evidence="1">Uncharacterized protein</fullName>
    </submittedName>
</protein>
<proteinExistence type="predicted"/>
<comment type="caution">
    <text evidence="1">The sequence shown here is derived from an EMBL/GenBank/DDBJ whole genome shotgun (WGS) entry which is preliminary data.</text>
</comment>
<organism evidence="1 2">
    <name type="scientific">Lates japonicus</name>
    <name type="common">Japanese lates</name>
    <dbReference type="NCBI Taxonomy" id="270547"/>
    <lineage>
        <taxon>Eukaryota</taxon>
        <taxon>Metazoa</taxon>
        <taxon>Chordata</taxon>
        <taxon>Craniata</taxon>
        <taxon>Vertebrata</taxon>
        <taxon>Euteleostomi</taxon>
        <taxon>Actinopterygii</taxon>
        <taxon>Neopterygii</taxon>
        <taxon>Teleostei</taxon>
        <taxon>Neoteleostei</taxon>
        <taxon>Acanthomorphata</taxon>
        <taxon>Carangaria</taxon>
        <taxon>Carangaria incertae sedis</taxon>
        <taxon>Centropomidae</taxon>
        <taxon>Lates</taxon>
    </lineage>
</organism>
<gene>
    <name evidence="1" type="ORF">AKAME5_002631000</name>
</gene>
<sequence length="98" mass="11424">MPQPWPVCSQLYSAQNITCTVTQDADQTTYRVQHVEGFDNPDEYSWSNANGTHPYVIAHHKERTDKCVKSKDISTLVTTKCFERIDYKLKFIQEVLHF</sequence>
<dbReference type="Proteomes" id="UP001279410">
    <property type="component" value="Unassembled WGS sequence"/>
</dbReference>
<name>A0AAD3NM83_LATJO</name>
<keyword evidence="2" id="KW-1185">Reference proteome</keyword>
<dbReference type="EMBL" id="BRZM01002612">
    <property type="protein sequence ID" value="GLD74978.1"/>
    <property type="molecule type" value="Genomic_DNA"/>
</dbReference>
<evidence type="ECO:0000313" key="2">
    <source>
        <dbReference type="Proteomes" id="UP001279410"/>
    </source>
</evidence>
<evidence type="ECO:0000313" key="1">
    <source>
        <dbReference type="EMBL" id="GLD74978.1"/>
    </source>
</evidence>
<reference evidence="1" key="1">
    <citation type="submission" date="2022-08" db="EMBL/GenBank/DDBJ databases">
        <title>Genome sequencing of akame (Lates japonicus).</title>
        <authorList>
            <person name="Hashiguchi Y."/>
            <person name="Takahashi H."/>
        </authorList>
    </citation>
    <scope>NUCLEOTIDE SEQUENCE</scope>
    <source>
        <strain evidence="1">Kochi</strain>
    </source>
</reference>
<accession>A0AAD3NM83</accession>